<feature type="compositionally biased region" description="Polar residues" evidence="4">
    <location>
        <begin position="41"/>
        <end position="52"/>
    </location>
</feature>
<dbReference type="InterPro" id="IPR038718">
    <property type="entry name" value="SNF2-like_sf"/>
</dbReference>
<accession>A0ABQ0GT79</accession>
<evidence type="ECO:0000259" key="6">
    <source>
        <dbReference type="PROSITE" id="PS51194"/>
    </source>
</evidence>
<reference evidence="7 8" key="1">
    <citation type="submission" date="2024-09" db="EMBL/GenBank/DDBJ databases">
        <title>Itraconazole resistance in Madurella fahalii resulting from another homologue of gene encoding cytochrome P450 14-alpha sterol demethylase (CYP51).</title>
        <authorList>
            <person name="Yoshioka I."/>
            <person name="Fahal A.H."/>
            <person name="Kaneko S."/>
            <person name="Yaguchi T."/>
        </authorList>
    </citation>
    <scope>NUCLEOTIDE SEQUENCE [LARGE SCALE GENOMIC DNA]</scope>
    <source>
        <strain evidence="7 8">IFM 68171</strain>
    </source>
</reference>
<dbReference type="PANTHER" id="PTHR45626">
    <property type="entry name" value="TRANSCRIPTION TERMINATION FACTOR 2-RELATED"/>
    <property type="match status" value="1"/>
</dbReference>
<comment type="caution">
    <text evidence="7">The sequence shown here is derived from an EMBL/GenBank/DDBJ whole genome shotgun (WGS) entry which is preliminary data.</text>
</comment>
<dbReference type="InterPro" id="IPR014001">
    <property type="entry name" value="Helicase_ATP-bd"/>
</dbReference>
<dbReference type="SUPFAM" id="SSF52540">
    <property type="entry name" value="P-loop containing nucleoside triphosphate hydrolases"/>
    <property type="match status" value="2"/>
</dbReference>
<keyword evidence="1" id="KW-0547">Nucleotide-binding</keyword>
<dbReference type="PROSITE" id="PS51192">
    <property type="entry name" value="HELICASE_ATP_BIND_1"/>
    <property type="match status" value="1"/>
</dbReference>
<dbReference type="InterPro" id="IPR001650">
    <property type="entry name" value="Helicase_C-like"/>
</dbReference>
<dbReference type="CDD" id="cd18793">
    <property type="entry name" value="SF2_C_SNF"/>
    <property type="match status" value="1"/>
</dbReference>
<proteinExistence type="predicted"/>
<evidence type="ECO:0000256" key="1">
    <source>
        <dbReference type="ARBA" id="ARBA00022741"/>
    </source>
</evidence>
<dbReference type="InterPro" id="IPR027417">
    <property type="entry name" value="P-loop_NTPase"/>
</dbReference>
<dbReference type="Pfam" id="PF00271">
    <property type="entry name" value="Helicase_C"/>
    <property type="match status" value="1"/>
</dbReference>
<sequence length="936" mass="104035">MAGADAYAVLGHANKRREREDGQPGEGHGKRLRWNPPGHPPSTSGADPTQLGTRPLIADPIPVWSDNENDGTDDHRGLSVSEGRAQASRPTRRTAEVSEFTSTSGSEINSDVQYDTCFGLLELPSTITTSSAPDSAWFPVNVELGDKALQINTLDSGQHIGSVSSEYSAAIYQLQEKAKVVLTATVLFPHDRSRRLQYIRATLRVVVYGFLSEEDTVARILSDGNLHLQHPSADEYTGRVPYFNPQYLLRPGGSMPDLESLRIPSPARLSSAGLQTSLTEDERSRLLQVFESAHDPDATFRIRPSKRLRSTLKDHQISALAMMVEKECGTFDEAIFPTLWEPTEDEQGLRSYRHVVSGERHERHPPLVHGGILADEMGLGKTLSAIALILWHIDAFETSKSDPSTPRATLIVTPKSTIPEWIQQFERHIKPGCIKTRVHHGSHRQLLSRAWRDVDVVLTTYDTLRSEKDCEGPLFEMGWARIILDEAHSIRNRFSKIFTAAQAIKAQNRWCLTGTPIQNRLDDYGALLSFIRIPPFETADKFNHWVVEPVKKRNQYAFKRLRTLVRATCLRRTKQSIGHALTLPKKEEVNVVLDLDPIDRELYDFFKSQAVTLVRDVIASSELSHRGRPRPRVRGGWYGEILPLIGHLRRICDHGQDLLPQAALRAWRERHIADSTMWPLATAGLAKCVACGAELENDDGLMGPVELSCGHFTCAGCSAAEDVSDASSAQAACSGCFGRSPLPGVDEDVSKGYRPSVKIQALLQNLAREHGTGSTGGNGTSCKSVVFSCWTAMLNFIEKALRNEGISYRRIDGQTTLQGRTAALAAFRDDADCKVMLASIGSVAEGVNLSAANHVHIMEPHWNPMVEAQAVDRVHRIGQPKDVVITRYLIKNSIEFYVRGVQEDKLRLIHQSLSSTELSRPEKDGQRYQKLLEALR</sequence>
<evidence type="ECO:0000313" key="8">
    <source>
        <dbReference type="Proteomes" id="UP001628179"/>
    </source>
</evidence>
<dbReference type="InterPro" id="IPR049730">
    <property type="entry name" value="SNF2/RAD54-like_C"/>
</dbReference>
<dbReference type="EMBL" id="BAAFSV010000006">
    <property type="protein sequence ID" value="GAB1320940.1"/>
    <property type="molecule type" value="Genomic_DNA"/>
</dbReference>
<dbReference type="SMART" id="SM00490">
    <property type="entry name" value="HELICc"/>
    <property type="match status" value="1"/>
</dbReference>
<feature type="domain" description="Helicase C-terminal" evidence="6">
    <location>
        <begin position="758"/>
        <end position="936"/>
    </location>
</feature>
<evidence type="ECO:0000256" key="3">
    <source>
        <dbReference type="ARBA" id="ARBA00022840"/>
    </source>
</evidence>
<keyword evidence="3" id="KW-0067">ATP-binding</keyword>
<dbReference type="CDD" id="cd18008">
    <property type="entry name" value="DEXDc_SHPRH-like"/>
    <property type="match status" value="1"/>
</dbReference>
<dbReference type="Proteomes" id="UP001628179">
    <property type="component" value="Unassembled WGS sequence"/>
</dbReference>
<protein>
    <submittedName>
        <fullName evidence="7">SNF2 family N-terminal domain-containing protein</fullName>
    </submittedName>
</protein>
<dbReference type="InterPro" id="IPR050628">
    <property type="entry name" value="SNF2_RAD54_helicase_TF"/>
</dbReference>
<keyword evidence="8" id="KW-1185">Reference proteome</keyword>
<gene>
    <name evidence="7" type="ORF">MFIFM68171_11150</name>
</gene>
<feature type="domain" description="Helicase ATP-binding" evidence="5">
    <location>
        <begin position="362"/>
        <end position="534"/>
    </location>
</feature>
<name>A0ABQ0GT79_9PEZI</name>
<dbReference type="Pfam" id="PF00176">
    <property type="entry name" value="SNF2-rel_dom"/>
    <property type="match status" value="1"/>
</dbReference>
<feature type="region of interest" description="Disordered" evidence="4">
    <location>
        <begin position="1"/>
        <end position="106"/>
    </location>
</feature>
<organism evidence="7 8">
    <name type="scientific">Madurella fahalii</name>
    <dbReference type="NCBI Taxonomy" id="1157608"/>
    <lineage>
        <taxon>Eukaryota</taxon>
        <taxon>Fungi</taxon>
        <taxon>Dikarya</taxon>
        <taxon>Ascomycota</taxon>
        <taxon>Pezizomycotina</taxon>
        <taxon>Sordariomycetes</taxon>
        <taxon>Sordariomycetidae</taxon>
        <taxon>Sordariales</taxon>
        <taxon>Sordariales incertae sedis</taxon>
        <taxon>Madurella</taxon>
    </lineage>
</organism>
<evidence type="ECO:0000259" key="5">
    <source>
        <dbReference type="PROSITE" id="PS51192"/>
    </source>
</evidence>
<evidence type="ECO:0000313" key="7">
    <source>
        <dbReference type="EMBL" id="GAB1320940.1"/>
    </source>
</evidence>
<dbReference type="GeneID" id="98181892"/>
<dbReference type="PANTHER" id="PTHR45626:SF52">
    <property type="entry name" value="SINGLE-STRANDED DNA-DEPENDENT ATPASE (EUROFUNG)"/>
    <property type="match status" value="1"/>
</dbReference>
<keyword evidence="2" id="KW-0378">Hydrolase</keyword>
<dbReference type="Gene3D" id="3.40.50.10810">
    <property type="entry name" value="Tandem AAA-ATPase domain"/>
    <property type="match status" value="1"/>
</dbReference>
<evidence type="ECO:0000256" key="2">
    <source>
        <dbReference type="ARBA" id="ARBA00022801"/>
    </source>
</evidence>
<dbReference type="SMART" id="SM00487">
    <property type="entry name" value="DEXDc"/>
    <property type="match status" value="1"/>
</dbReference>
<dbReference type="Gene3D" id="3.40.50.300">
    <property type="entry name" value="P-loop containing nucleotide triphosphate hydrolases"/>
    <property type="match status" value="1"/>
</dbReference>
<dbReference type="RefSeq" id="XP_070922670.1">
    <property type="nucleotide sequence ID" value="XM_071066569.1"/>
</dbReference>
<dbReference type="InterPro" id="IPR000330">
    <property type="entry name" value="SNF2_N"/>
</dbReference>
<evidence type="ECO:0000256" key="4">
    <source>
        <dbReference type="SAM" id="MobiDB-lite"/>
    </source>
</evidence>
<dbReference type="PROSITE" id="PS51194">
    <property type="entry name" value="HELICASE_CTER"/>
    <property type="match status" value="1"/>
</dbReference>